<comment type="caution">
    <text evidence="1">The sequence shown here is derived from an EMBL/GenBank/DDBJ whole genome shotgun (WGS) entry which is preliminary data.</text>
</comment>
<name>A0ACC4ARP3_POPAL</name>
<reference evidence="1 2" key="1">
    <citation type="journal article" date="2024" name="Plant Biotechnol. J.">
        <title>Genome and CRISPR/Cas9 system of a widespread forest tree (Populus alba) in the world.</title>
        <authorList>
            <person name="Liu Y.J."/>
            <person name="Jiang P.F."/>
            <person name="Han X.M."/>
            <person name="Li X.Y."/>
            <person name="Wang H.M."/>
            <person name="Wang Y.J."/>
            <person name="Wang X.X."/>
            <person name="Zeng Q.Y."/>
        </authorList>
    </citation>
    <scope>NUCLEOTIDE SEQUENCE [LARGE SCALE GENOMIC DNA]</scope>
    <source>
        <strain evidence="2">cv. PAL-ZL1</strain>
    </source>
</reference>
<gene>
    <name evidence="1" type="ORF">D5086_028807</name>
</gene>
<protein>
    <submittedName>
        <fullName evidence="1">Uncharacterized protein</fullName>
    </submittedName>
</protein>
<dbReference type="EMBL" id="RCHU02000016">
    <property type="protein sequence ID" value="KAL3568917.1"/>
    <property type="molecule type" value="Genomic_DNA"/>
</dbReference>
<dbReference type="Proteomes" id="UP000309997">
    <property type="component" value="Unassembled WGS sequence"/>
</dbReference>
<accession>A0ACC4ARP3</accession>
<keyword evidence="2" id="KW-1185">Reference proteome</keyword>
<proteinExistence type="predicted"/>
<evidence type="ECO:0000313" key="2">
    <source>
        <dbReference type="Proteomes" id="UP000309997"/>
    </source>
</evidence>
<organism evidence="1 2">
    <name type="scientific">Populus alba</name>
    <name type="common">White poplar</name>
    <dbReference type="NCBI Taxonomy" id="43335"/>
    <lineage>
        <taxon>Eukaryota</taxon>
        <taxon>Viridiplantae</taxon>
        <taxon>Streptophyta</taxon>
        <taxon>Embryophyta</taxon>
        <taxon>Tracheophyta</taxon>
        <taxon>Spermatophyta</taxon>
        <taxon>Magnoliopsida</taxon>
        <taxon>eudicotyledons</taxon>
        <taxon>Gunneridae</taxon>
        <taxon>Pentapetalae</taxon>
        <taxon>rosids</taxon>
        <taxon>fabids</taxon>
        <taxon>Malpighiales</taxon>
        <taxon>Salicaceae</taxon>
        <taxon>Saliceae</taxon>
        <taxon>Populus</taxon>
    </lineage>
</organism>
<sequence length="325" mass="36203">MTPNKDQPRQVENRRKENGGAMSTPSASWMQEFNEASKLGDEINGMISGKNSLPSSGPETQRHLSASRRKITILRTKLDILQSLLSELPSKQPITGKEMNRRQDMLKNLSTKGNQMAGILNMSSAANRENLLGPDKKTDDIMNRATGLNNHGLVGFQRQIMTEQDQGLEKLEETVISTKHIALAVNEELSLHTRLLDDLDEHVDVTNSRMQRVQRNLAFLNKRTKSGCACWIFLVIAIVILIVVVLSVLVIVNDDDKCTVMDVCFLGKFNGFGITLGIGLRVSQVILVWQLTRLDSMEAIRIGITTCPPGLTWFLLADKIGNRLL</sequence>
<evidence type="ECO:0000313" key="1">
    <source>
        <dbReference type="EMBL" id="KAL3568917.1"/>
    </source>
</evidence>